<dbReference type="GO" id="GO:0004325">
    <property type="term" value="F:ferrochelatase activity"/>
    <property type="evidence" value="ECO:0007669"/>
    <property type="project" value="InterPro"/>
</dbReference>
<dbReference type="NCBIfam" id="TIGR00109">
    <property type="entry name" value="hemH"/>
    <property type="match status" value="1"/>
</dbReference>
<dbReference type="UniPathway" id="UPA00252"/>
<dbReference type="GO" id="GO:0006783">
    <property type="term" value="P:heme biosynthetic process"/>
    <property type="evidence" value="ECO:0007669"/>
    <property type="project" value="UniProtKB-KW"/>
</dbReference>
<dbReference type="PANTHER" id="PTHR11108:SF1">
    <property type="entry name" value="FERROCHELATASE, MITOCHONDRIAL"/>
    <property type="match status" value="1"/>
</dbReference>
<evidence type="ECO:0000256" key="2">
    <source>
        <dbReference type="ARBA" id="ARBA00023004"/>
    </source>
</evidence>
<proteinExistence type="predicted"/>
<organism evidence="6">
    <name type="scientific">hydrothermal vent metagenome</name>
    <dbReference type="NCBI Taxonomy" id="652676"/>
    <lineage>
        <taxon>unclassified sequences</taxon>
        <taxon>metagenomes</taxon>
        <taxon>ecological metagenomes</taxon>
    </lineage>
</organism>
<keyword evidence="3" id="KW-0350">Heme biosynthesis</keyword>
<dbReference type="EC" id="4.99.1.1" evidence="6"/>
<comment type="pathway">
    <text evidence="1">Porphyrin-containing compound metabolism; protoheme biosynthesis.</text>
</comment>
<dbReference type="PANTHER" id="PTHR11108">
    <property type="entry name" value="FERROCHELATASE"/>
    <property type="match status" value="1"/>
</dbReference>
<dbReference type="CDD" id="cd03411">
    <property type="entry name" value="Ferrochelatase_N"/>
    <property type="match status" value="1"/>
</dbReference>
<accession>A0A3B0U740</accession>
<evidence type="ECO:0000256" key="1">
    <source>
        <dbReference type="ARBA" id="ARBA00004744"/>
    </source>
</evidence>
<dbReference type="Gene3D" id="3.40.50.1400">
    <property type="match status" value="2"/>
</dbReference>
<gene>
    <name evidence="6" type="ORF">MNBD_ALPHA11-1639</name>
</gene>
<evidence type="ECO:0000256" key="3">
    <source>
        <dbReference type="ARBA" id="ARBA00023133"/>
    </source>
</evidence>
<evidence type="ECO:0000256" key="4">
    <source>
        <dbReference type="ARBA" id="ARBA00023239"/>
    </source>
</evidence>
<dbReference type="InterPro" id="IPR033644">
    <property type="entry name" value="Ferrochelatase_C"/>
</dbReference>
<dbReference type="InterPro" id="IPR033659">
    <property type="entry name" value="Ferrochelatase_N"/>
</dbReference>
<keyword evidence="5" id="KW-0627">Porphyrin biosynthesis</keyword>
<dbReference type="InterPro" id="IPR001015">
    <property type="entry name" value="Ferrochelatase"/>
</dbReference>
<reference evidence="6" key="1">
    <citation type="submission" date="2018-06" db="EMBL/GenBank/DDBJ databases">
        <authorList>
            <person name="Zhirakovskaya E."/>
        </authorList>
    </citation>
    <scope>NUCLEOTIDE SEQUENCE</scope>
</reference>
<keyword evidence="2" id="KW-0408">Iron</keyword>
<dbReference type="InterPro" id="IPR019772">
    <property type="entry name" value="Ferrochelatase_AS"/>
</dbReference>
<feature type="non-terminal residue" evidence="6">
    <location>
        <position position="277"/>
    </location>
</feature>
<dbReference type="CDD" id="cd00419">
    <property type="entry name" value="Ferrochelatase_C"/>
    <property type="match status" value="1"/>
</dbReference>
<evidence type="ECO:0000313" key="6">
    <source>
        <dbReference type="EMBL" id="VAW20299.1"/>
    </source>
</evidence>
<protein>
    <submittedName>
        <fullName evidence="6">Ferrochelatase, protoheme ferro-lyase</fullName>
        <ecNumber evidence="6">4.99.1.1</ecNumber>
    </submittedName>
</protein>
<name>A0A3B0U740_9ZZZZ</name>
<dbReference type="Pfam" id="PF00762">
    <property type="entry name" value="Ferrochelatase"/>
    <property type="match status" value="1"/>
</dbReference>
<keyword evidence="4 6" id="KW-0456">Lyase</keyword>
<dbReference type="AlphaFoldDB" id="A0A3B0U740"/>
<dbReference type="SUPFAM" id="SSF53800">
    <property type="entry name" value="Chelatase"/>
    <property type="match status" value="1"/>
</dbReference>
<evidence type="ECO:0000256" key="5">
    <source>
        <dbReference type="ARBA" id="ARBA00023244"/>
    </source>
</evidence>
<dbReference type="EMBL" id="UOEQ01000266">
    <property type="protein sequence ID" value="VAW20299.1"/>
    <property type="molecule type" value="Genomic_DNA"/>
</dbReference>
<sequence length="277" mass="31793">MPEKFAKPTPKIEKSKIGVLLLNLGTPDATDYWSMRRYLKEFLWDKRVIETPRLLWWFVLNFIILTFRPNKSGALYKKIWDMEKDDSPLRLISLSQGKKLQQRLGEEIIVDVAMRYGNPSTADRLNALKNQGCDRILLAPLYPQYSAPTTASANDKAFDVLKTMRWQPAIRTLPPYFDQPLYINALAKSVLTGIKTLGFEPEILLTSYHGMPQSYVDAGDPYFDQCHKTSSLLAKKLGWDEKRIVLAFQSRFGPEEWLKPYTDETLVALAKNGTKNI</sequence>
<dbReference type="PROSITE" id="PS00534">
    <property type="entry name" value="FERROCHELATASE"/>
    <property type="match status" value="1"/>
</dbReference>